<reference evidence="3 4" key="1">
    <citation type="submission" date="2020-03" db="EMBL/GenBank/DDBJ databases">
        <title>Dissostichus mawsoni Genome sequencing and assembly.</title>
        <authorList>
            <person name="Park H."/>
        </authorList>
    </citation>
    <scope>NUCLEOTIDE SEQUENCE [LARGE SCALE GENOMIC DNA]</scope>
    <source>
        <strain evidence="3">DM0001</strain>
        <tissue evidence="3">Muscle</tissue>
    </source>
</reference>
<dbReference type="AlphaFoldDB" id="A0A7J5Y6P8"/>
<dbReference type="Proteomes" id="UP000518266">
    <property type="component" value="Unassembled WGS sequence"/>
</dbReference>
<dbReference type="InterPro" id="IPR008984">
    <property type="entry name" value="SMAD_FHA_dom_sf"/>
</dbReference>
<dbReference type="PANTHER" id="PTHR15715:SF18">
    <property type="entry name" value="CENTROSOMAL PROTEIN OF 170 KDA PROTEIN B"/>
    <property type="match status" value="1"/>
</dbReference>
<dbReference type="PANTHER" id="PTHR15715">
    <property type="entry name" value="CENTROSOMAL PROTEIN OF 170 KDA"/>
    <property type="match status" value="1"/>
</dbReference>
<dbReference type="SUPFAM" id="SSF49879">
    <property type="entry name" value="SMAD/FHA domain"/>
    <property type="match status" value="1"/>
</dbReference>
<evidence type="ECO:0000313" key="3">
    <source>
        <dbReference type="EMBL" id="KAF3844731.1"/>
    </source>
</evidence>
<dbReference type="SMART" id="SM00240">
    <property type="entry name" value="FHA"/>
    <property type="match status" value="1"/>
</dbReference>
<comment type="caution">
    <text evidence="3">The sequence shown here is derived from an EMBL/GenBank/DDBJ whole genome shotgun (WGS) entry which is preliminary data.</text>
</comment>
<feature type="region of interest" description="Disordered" evidence="1">
    <location>
        <begin position="669"/>
        <end position="693"/>
    </location>
</feature>
<organism evidence="3 4">
    <name type="scientific">Dissostichus mawsoni</name>
    <name type="common">Antarctic cod</name>
    <dbReference type="NCBI Taxonomy" id="36200"/>
    <lineage>
        <taxon>Eukaryota</taxon>
        <taxon>Metazoa</taxon>
        <taxon>Chordata</taxon>
        <taxon>Craniata</taxon>
        <taxon>Vertebrata</taxon>
        <taxon>Euteleostomi</taxon>
        <taxon>Actinopterygii</taxon>
        <taxon>Neopterygii</taxon>
        <taxon>Teleostei</taxon>
        <taxon>Neoteleostei</taxon>
        <taxon>Acanthomorphata</taxon>
        <taxon>Eupercaria</taxon>
        <taxon>Perciformes</taxon>
        <taxon>Notothenioidei</taxon>
        <taxon>Nototheniidae</taxon>
        <taxon>Dissostichus</taxon>
    </lineage>
</organism>
<feature type="region of interest" description="Disordered" evidence="1">
    <location>
        <begin position="388"/>
        <end position="591"/>
    </location>
</feature>
<dbReference type="InterPro" id="IPR051176">
    <property type="entry name" value="Cent_Immune-Sig_Mod"/>
</dbReference>
<dbReference type="PROSITE" id="PS50006">
    <property type="entry name" value="FHA_DOMAIN"/>
    <property type="match status" value="1"/>
</dbReference>
<feature type="compositionally biased region" description="Polar residues" evidence="1">
    <location>
        <begin position="607"/>
        <end position="622"/>
    </location>
</feature>
<feature type="domain" description="FHA" evidence="2">
    <location>
        <begin position="88"/>
        <end position="137"/>
    </location>
</feature>
<evidence type="ECO:0000259" key="2">
    <source>
        <dbReference type="PROSITE" id="PS50006"/>
    </source>
</evidence>
<feature type="compositionally biased region" description="Low complexity" evidence="1">
    <location>
        <begin position="569"/>
        <end position="587"/>
    </location>
</feature>
<dbReference type="Pfam" id="PF00498">
    <property type="entry name" value="FHA"/>
    <property type="match status" value="1"/>
</dbReference>
<feature type="compositionally biased region" description="Basic and acidic residues" evidence="1">
    <location>
        <begin position="266"/>
        <end position="297"/>
    </location>
</feature>
<feature type="compositionally biased region" description="Low complexity" evidence="1">
    <location>
        <begin position="174"/>
        <end position="187"/>
    </location>
</feature>
<feature type="compositionally biased region" description="Basic and acidic residues" evidence="1">
    <location>
        <begin position="405"/>
        <end position="417"/>
    </location>
</feature>
<feature type="region of interest" description="Disordered" evidence="1">
    <location>
        <begin position="607"/>
        <end position="652"/>
    </location>
</feature>
<feature type="compositionally biased region" description="Basic and acidic residues" evidence="1">
    <location>
        <begin position="559"/>
        <end position="568"/>
    </location>
</feature>
<sequence length="715" mass="78943">MHLETIRVRALPSLTSQLKLVKRLMDFSRDVTLWAGDEALESFARLSFPEEEEGDAKRVLTRGPNMSVTSWFLVSSSGTRHRLPREMIFVGRDDCELILQSRSVDKQHAVINYDQNTDEHMVKDLGLNGTFVNDLRIPDQTYITLKLSDVHEKYTSQLQLSIKALQAKAKEKQQLQSSEKSQSSVSKLQDKAERKAQTLTESPLSKPTPLYGQPSWWGEDEEAASKSKNRGGKSPEQESPEPAKDVSRYEVNGSLSESQAKSILSYRREPSYFEIPTKELHQRAAKKPESQVHEVPTKDTPNPADIVSSTPPVVQSHASFTIEFDECTPGKMKIKDHVTKFSLRQQHKLPSTAHVTAPTEVISAESKVADWLVQSNASMVRRKSMAEELYGTNGDSSPLRITKAKHSEDDTHVESRDPAINGRDFLQSDPLSGSHVSPQPLRASPPQRLASPDSEEALSRSPPEPQSLSSLGKAEPHQAFVIEFFDEGPRKKRSQSFTNNPSPPESSCLRVPLDKVKKSSSPAVERRGPPPASTTTPTKRYTVPLKGPASTGFQRAGSLRREKTEDRMSTSYSSRSSSSVSARPFSSVGRRSKLAQEFNAEFLKQAKQSLSASWEDNASSPPTAAKTETVAISQSSPAPSKAPYQPQTSSPIHQPVALKTPVMAPVTQSVEVTSPTVGPKHEEEDSLSDAGTYTIEADIQDKELEEARTKIDQAS</sequence>
<proteinExistence type="predicted"/>
<dbReference type="InterPro" id="IPR000253">
    <property type="entry name" value="FHA_dom"/>
</dbReference>
<keyword evidence="4" id="KW-1185">Reference proteome</keyword>
<dbReference type="EMBL" id="JAAKFY010000015">
    <property type="protein sequence ID" value="KAF3844731.1"/>
    <property type="molecule type" value="Genomic_DNA"/>
</dbReference>
<evidence type="ECO:0000256" key="1">
    <source>
        <dbReference type="SAM" id="MobiDB-lite"/>
    </source>
</evidence>
<evidence type="ECO:0000313" key="4">
    <source>
        <dbReference type="Proteomes" id="UP000518266"/>
    </source>
</evidence>
<feature type="compositionally biased region" description="Polar residues" evidence="1">
    <location>
        <begin position="253"/>
        <end position="262"/>
    </location>
</feature>
<protein>
    <recommendedName>
        <fullName evidence="2">FHA domain-containing protein</fullName>
    </recommendedName>
</protein>
<dbReference type="Gene3D" id="2.60.200.20">
    <property type="match status" value="1"/>
</dbReference>
<name>A0A7J5Y6P8_DISMA</name>
<gene>
    <name evidence="3" type="ORF">F7725_007894</name>
</gene>
<feature type="compositionally biased region" description="Basic and acidic residues" evidence="1">
    <location>
        <begin position="233"/>
        <end position="248"/>
    </location>
</feature>
<dbReference type="OrthoDB" id="444265at2759"/>
<accession>A0A7J5Y6P8</accession>
<feature type="region of interest" description="Disordered" evidence="1">
    <location>
        <begin position="172"/>
        <end position="313"/>
    </location>
</feature>